<feature type="non-terminal residue" evidence="2">
    <location>
        <position position="56"/>
    </location>
</feature>
<dbReference type="AlphaFoldDB" id="G2GAT6"/>
<name>G2GAT6_9ACTN</name>
<dbReference type="EMBL" id="AGBF01000032">
    <property type="protein sequence ID" value="EGX59327.1"/>
    <property type="molecule type" value="Genomic_DNA"/>
</dbReference>
<organism evidence="2 3">
    <name type="scientific">Streptomyces zinciresistens K42</name>
    <dbReference type="NCBI Taxonomy" id="700597"/>
    <lineage>
        <taxon>Bacteria</taxon>
        <taxon>Bacillati</taxon>
        <taxon>Actinomycetota</taxon>
        <taxon>Actinomycetes</taxon>
        <taxon>Kitasatosporales</taxon>
        <taxon>Streptomycetaceae</taxon>
        <taxon>Streptomyces</taxon>
    </lineage>
</organism>
<protein>
    <submittedName>
        <fullName evidence="2">Uncharacterized protein</fullName>
    </submittedName>
</protein>
<evidence type="ECO:0000313" key="3">
    <source>
        <dbReference type="Proteomes" id="UP000004217"/>
    </source>
</evidence>
<reference evidence="2 3" key="1">
    <citation type="submission" date="2011-08" db="EMBL/GenBank/DDBJ databases">
        <authorList>
            <person name="Lin Y."/>
            <person name="Hao X."/>
            <person name="Johnstone L."/>
            <person name="Miller S.J."/>
            <person name="Wei G."/>
            <person name="Rensing C."/>
        </authorList>
    </citation>
    <scope>NUCLEOTIDE SEQUENCE [LARGE SCALE GENOMIC DNA]</scope>
    <source>
        <strain evidence="2 3">K42</strain>
    </source>
</reference>
<evidence type="ECO:0000256" key="1">
    <source>
        <dbReference type="SAM" id="MobiDB-lite"/>
    </source>
</evidence>
<accession>G2GAT6</accession>
<gene>
    <name evidence="2" type="ORF">SZN_13045</name>
</gene>
<keyword evidence="3" id="KW-1185">Reference proteome</keyword>
<feature type="compositionally biased region" description="Low complexity" evidence="1">
    <location>
        <begin position="15"/>
        <end position="28"/>
    </location>
</feature>
<dbReference type="Proteomes" id="UP000004217">
    <property type="component" value="Unassembled WGS sequence"/>
</dbReference>
<proteinExistence type="predicted"/>
<feature type="region of interest" description="Disordered" evidence="1">
    <location>
        <begin position="1"/>
        <end position="56"/>
    </location>
</feature>
<comment type="caution">
    <text evidence="2">The sequence shown here is derived from an EMBL/GenBank/DDBJ whole genome shotgun (WGS) entry which is preliminary data.</text>
</comment>
<feature type="compositionally biased region" description="Low complexity" evidence="1">
    <location>
        <begin position="36"/>
        <end position="56"/>
    </location>
</feature>
<evidence type="ECO:0000313" key="2">
    <source>
        <dbReference type="EMBL" id="EGX59327.1"/>
    </source>
</evidence>
<sequence>MSTTRPFSPGDRGPEPSGASAGSEGDASVTGGSTTGPPARAVSAGGVAPAAAPAVS</sequence>